<gene>
    <name evidence="1" type="ORF">VNO77_11463</name>
</gene>
<evidence type="ECO:0000313" key="2">
    <source>
        <dbReference type="Proteomes" id="UP001367508"/>
    </source>
</evidence>
<organism evidence="1 2">
    <name type="scientific">Canavalia gladiata</name>
    <name type="common">Sword bean</name>
    <name type="synonym">Dolichos gladiatus</name>
    <dbReference type="NCBI Taxonomy" id="3824"/>
    <lineage>
        <taxon>Eukaryota</taxon>
        <taxon>Viridiplantae</taxon>
        <taxon>Streptophyta</taxon>
        <taxon>Embryophyta</taxon>
        <taxon>Tracheophyta</taxon>
        <taxon>Spermatophyta</taxon>
        <taxon>Magnoliopsida</taxon>
        <taxon>eudicotyledons</taxon>
        <taxon>Gunneridae</taxon>
        <taxon>Pentapetalae</taxon>
        <taxon>rosids</taxon>
        <taxon>fabids</taxon>
        <taxon>Fabales</taxon>
        <taxon>Fabaceae</taxon>
        <taxon>Papilionoideae</taxon>
        <taxon>50 kb inversion clade</taxon>
        <taxon>NPAAA clade</taxon>
        <taxon>indigoferoid/millettioid clade</taxon>
        <taxon>Phaseoleae</taxon>
        <taxon>Canavalia</taxon>
    </lineage>
</organism>
<reference evidence="1 2" key="1">
    <citation type="submission" date="2024-01" db="EMBL/GenBank/DDBJ databases">
        <title>The genomes of 5 underutilized Papilionoideae crops provide insights into root nodulation and disease resistanc.</title>
        <authorList>
            <person name="Jiang F."/>
        </authorList>
    </citation>
    <scope>NUCLEOTIDE SEQUENCE [LARGE SCALE GENOMIC DNA]</scope>
    <source>
        <strain evidence="1">LVBAO_FW01</strain>
        <tissue evidence="1">Leaves</tissue>
    </source>
</reference>
<name>A0AAN9MI39_CANGL</name>
<evidence type="ECO:0000313" key="1">
    <source>
        <dbReference type="EMBL" id="KAK7351773.1"/>
    </source>
</evidence>
<keyword evidence="2" id="KW-1185">Reference proteome</keyword>
<sequence>MDLSREWVVVYPHTTEAKKGLDLIFGSIEIEMKREASSGVTTKGTFRLFLLHDQCYGPSLPKLIPLQMKTRNTKSSIVFLKIETLYLKQWVEWRKNESRLYGEETIIPPASEP</sequence>
<dbReference type="Proteomes" id="UP001367508">
    <property type="component" value="Unassembled WGS sequence"/>
</dbReference>
<proteinExistence type="predicted"/>
<accession>A0AAN9MI39</accession>
<dbReference type="AlphaFoldDB" id="A0AAN9MI39"/>
<dbReference type="EMBL" id="JAYMYQ010000002">
    <property type="protein sequence ID" value="KAK7351773.1"/>
    <property type="molecule type" value="Genomic_DNA"/>
</dbReference>
<protein>
    <submittedName>
        <fullName evidence="1">Uncharacterized protein</fullName>
    </submittedName>
</protein>
<comment type="caution">
    <text evidence="1">The sequence shown here is derived from an EMBL/GenBank/DDBJ whole genome shotgun (WGS) entry which is preliminary data.</text>
</comment>